<keyword evidence="3" id="KW-0804">Transcription</keyword>
<feature type="compositionally biased region" description="Basic and acidic residues" evidence="5">
    <location>
        <begin position="1"/>
        <end position="16"/>
    </location>
</feature>
<reference evidence="7 8" key="1">
    <citation type="submission" date="2019-07" db="EMBL/GenBank/DDBJ databases">
        <title>De Novo Assembly of kiwifruit Actinidia rufa.</title>
        <authorList>
            <person name="Sugita-Konishi S."/>
            <person name="Sato K."/>
            <person name="Mori E."/>
            <person name="Abe Y."/>
            <person name="Kisaki G."/>
            <person name="Hamano K."/>
            <person name="Suezawa K."/>
            <person name="Otani M."/>
            <person name="Fukuda T."/>
            <person name="Manabe T."/>
            <person name="Gomi K."/>
            <person name="Tabuchi M."/>
            <person name="Akimitsu K."/>
            <person name="Kataoka I."/>
        </authorList>
    </citation>
    <scope>NUCLEOTIDE SEQUENCE [LARGE SCALE GENOMIC DNA]</scope>
    <source>
        <strain evidence="8">cv. Fuchu</strain>
    </source>
</reference>
<dbReference type="PROSITE" id="PS50888">
    <property type="entry name" value="BHLH"/>
    <property type="match status" value="1"/>
</dbReference>
<keyword evidence="2" id="KW-0805">Transcription regulation</keyword>
<keyword evidence="8" id="KW-1185">Reference proteome</keyword>
<evidence type="ECO:0000313" key="7">
    <source>
        <dbReference type="EMBL" id="GFY88862.1"/>
    </source>
</evidence>
<feature type="compositionally biased region" description="Polar residues" evidence="5">
    <location>
        <begin position="300"/>
        <end position="313"/>
    </location>
</feature>
<feature type="region of interest" description="Disordered" evidence="5">
    <location>
        <begin position="1"/>
        <end position="27"/>
    </location>
</feature>
<accession>A0A7J0ER99</accession>
<comment type="subcellular location">
    <subcellularLocation>
        <location evidence="1">Nucleus</location>
    </subcellularLocation>
</comment>
<evidence type="ECO:0000313" key="8">
    <source>
        <dbReference type="Proteomes" id="UP000585474"/>
    </source>
</evidence>
<feature type="domain" description="BHLH" evidence="6">
    <location>
        <begin position="365"/>
        <end position="415"/>
    </location>
</feature>
<feature type="compositionally biased region" description="Polar residues" evidence="5">
    <location>
        <begin position="321"/>
        <end position="332"/>
    </location>
</feature>
<sequence>MDVDGKDNFEQEKGNEDGMSYHSPNVSSDWRLGGPSLTNTLMGSIPTAKPLTVCKGGLMESSSSSSAPMIDSFCPTAWDHPTSAQNLGFCDINLQNNASTSNTLGIRRGHLGPLSIDRGMDMGWTPPNSMVKGGVFLPTLLPQSLSQFPADSGFIERAARFSCFSRGNFGDVMNSFSVSESMNPFARGSMVMQQPLEVFSGNVLKSVAGGKCQRNDVNMAEDSKDVSLSVEPGAIEGSPLKNERNSNSFMQSHDEVKLGVGVSGNESDEADNGGGGGGQDEPSSSQALGLKKRKRGGQVNELNQINEASQPPGETTKDNTEIQQKGDQTPTPASHKPSGKHGKQGSEASDSPKEEYIHIRARRGQATNSHSLAERVRREKISERMKFLQDLVPGCNKVTGKAVMLDEIINYVQSLQRQVEFLSMKLATVNPRLDFNLEGLLTKDILQSRSGPSSTLGYPPDITMPFPPLHPSQPGLIQTGLPGMANSSDVLRRSINTQLTSMSGGYKEPTPQVPNVWGEDELHNVVQMGFNSNTPIDSQNLNGSLLGLGGVWSCTANLLISDSAPASIVFSPFEHILRYQRS</sequence>
<dbReference type="CDD" id="cd18919">
    <property type="entry name" value="bHLH_AtBPE_like"/>
    <property type="match status" value="1"/>
</dbReference>
<dbReference type="GO" id="GO:0046983">
    <property type="term" value="F:protein dimerization activity"/>
    <property type="evidence" value="ECO:0007669"/>
    <property type="project" value="InterPro"/>
</dbReference>
<dbReference type="Pfam" id="PF00010">
    <property type="entry name" value="HLH"/>
    <property type="match status" value="1"/>
</dbReference>
<evidence type="ECO:0000256" key="5">
    <source>
        <dbReference type="SAM" id="MobiDB-lite"/>
    </source>
</evidence>
<dbReference type="Gene3D" id="4.10.280.10">
    <property type="entry name" value="Helix-loop-helix DNA-binding domain"/>
    <property type="match status" value="1"/>
</dbReference>
<proteinExistence type="predicted"/>
<evidence type="ECO:0000259" key="6">
    <source>
        <dbReference type="PROSITE" id="PS50888"/>
    </source>
</evidence>
<dbReference type="InterPro" id="IPR011598">
    <property type="entry name" value="bHLH_dom"/>
</dbReference>
<evidence type="ECO:0000256" key="1">
    <source>
        <dbReference type="ARBA" id="ARBA00004123"/>
    </source>
</evidence>
<dbReference type="EMBL" id="BJWL01000006">
    <property type="protein sequence ID" value="GFY88862.1"/>
    <property type="molecule type" value="Genomic_DNA"/>
</dbReference>
<dbReference type="OrthoDB" id="1923196at2759"/>
<evidence type="ECO:0000256" key="3">
    <source>
        <dbReference type="ARBA" id="ARBA00023163"/>
    </source>
</evidence>
<comment type="caution">
    <text evidence="7">The sequence shown here is derived from an EMBL/GenBank/DDBJ whole genome shotgun (WGS) entry which is preliminary data.</text>
</comment>
<dbReference type="AlphaFoldDB" id="A0A7J0ER99"/>
<organism evidence="7 8">
    <name type="scientific">Actinidia rufa</name>
    <dbReference type="NCBI Taxonomy" id="165716"/>
    <lineage>
        <taxon>Eukaryota</taxon>
        <taxon>Viridiplantae</taxon>
        <taxon>Streptophyta</taxon>
        <taxon>Embryophyta</taxon>
        <taxon>Tracheophyta</taxon>
        <taxon>Spermatophyta</taxon>
        <taxon>Magnoliopsida</taxon>
        <taxon>eudicotyledons</taxon>
        <taxon>Gunneridae</taxon>
        <taxon>Pentapetalae</taxon>
        <taxon>asterids</taxon>
        <taxon>Ericales</taxon>
        <taxon>Actinidiaceae</taxon>
        <taxon>Actinidia</taxon>
    </lineage>
</organism>
<gene>
    <name evidence="7" type="ORF">Acr_06g0008020</name>
</gene>
<evidence type="ECO:0000256" key="2">
    <source>
        <dbReference type="ARBA" id="ARBA00023015"/>
    </source>
</evidence>
<dbReference type="SMART" id="SM00353">
    <property type="entry name" value="HLH"/>
    <property type="match status" value="1"/>
</dbReference>
<dbReference type="PANTHER" id="PTHR12565">
    <property type="entry name" value="STEROL REGULATORY ELEMENT-BINDING PROTEIN"/>
    <property type="match status" value="1"/>
</dbReference>
<dbReference type="GO" id="GO:0003677">
    <property type="term" value="F:DNA binding"/>
    <property type="evidence" value="ECO:0007669"/>
    <property type="project" value="UniProtKB-KW"/>
</dbReference>
<dbReference type="Proteomes" id="UP000585474">
    <property type="component" value="Unassembled WGS sequence"/>
</dbReference>
<dbReference type="GO" id="GO:0003700">
    <property type="term" value="F:DNA-binding transcription factor activity"/>
    <property type="evidence" value="ECO:0007669"/>
    <property type="project" value="TreeGrafter"/>
</dbReference>
<keyword evidence="7" id="KW-0238">DNA-binding</keyword>
<dbReference type="InterPro" id="IPR024097">
    <property type="entry name" value="bHLH_ZIP_TF"/>
</dbReference>
<dbReference type="FunFam" id="4.10.280.10:FF:000002">
    <property type="entry name" value="Basic helix-loop-helix transcription factor"/>
    <property type="match status" value="1"/>
</dbReference>
<evidence type="ECO:0000256" key="4">
    <source>
        <dbReference type="ARBA" id="ARBA00023242"/>
    </source>
</evidence>
<protein>
    <submittedName>
        <fullName evidence="7">Basic helix-loop-helix (BHLH) DNA-binding superfamily protein</fullName>
    </submittedName>
</protein>
<name>A0A7J0ER99_9ERIC</name>
<dbReference type="GO" id="GO:0005634">
    <property type="term" value="C:nucleus"/>
    <property type="evidence" value="ECO:0007669"/>
    <property type="project" value="UniProtKB-SubCell"/>
</dbReference>
<feature type="region of interest" description="Disordered" evidence="5">
    <location>
        <begin position="260"/>
        <end position="353"/>
    </location>
</feature>
<feature type="region of interest" description="Disordered" evidence="5">
    <location>
        <begin position="222"/>
        <end position="246"/>
    </location>
</feature>
<dbReference type="SUPFAM" id="SSF47459">
    <property type="entry name" value="HLH, helix-loop-helix DNA-binding domain"/>
    <property type="match status" value="1"/>
</dbReference>
<dbReference type="InterPro" id="IPR036638">
    <property type="entry name" value="HLH_DNA-bd_sf"/>
</dbReference>
<keyword evidence="4" id="KW-0539">Nucleus</keyword>
<dbReference type="PANTHER" id="PTHR12565:SF458">
    <property type="entry name" value="TRANSCRIPTION FACTOR BHLH49"/>
    <property type="match status" value="1"/>
</dbReference>